<feature type="region of interest" description="Disordered" evidence="2">
    <location>
        <begin position="380"/>
        <end position="428"/>
    </location>
</feature>
<dbReference type="Proteomes" id="UP001142055">
    <property type="component" value="Chromosome 2"/>
</dbReference>
<comment type="caution">
    <text evidence="3">The sequence shown here is derived from an EMBL/GenBank/DDBJ whole genome shotgun (WGS) entry which is preliminary data.</text>
</comment>
<feature type="compositionally biased region" description="Basic residues" evidence="2">
    <location>
        <begin position="419"/>
        <end position="428"/>
    </location>
</feature>
<accession>A0A9Q0RMK6</accession>
<proteinExistence type="predicted"/>
<organism evidence="3 4">
    <name type="scientific">Blomia tropicalis</name>
    <name type="common">Mite</name>
    <dbReference type="NCBI Taxonomy" id="40697"/>
    <lineage>
        <taxon>Eukaryota</taxon>
        <taxon>Metazoa</taxon>
        <taxon>Ecdysozoa</taxon>
        <taxon>Arthropoda</taxon>
        <taxon>Chelicerata</taxon>
        <taxon>Arachnida</taxon>
        <taxon>Acari</taxon>
        <taxon>Acariformes</taxon>
        <taxon>Sarcoptiformes</taxon>
        <taxon>Astigmata</taxon>
        <taxon>Glycyphagoidea</taxon>
        <taxon>Echimyopodidae</taxon>
        <taxon>Blomia</taxon>
    </lineage>
</organism>
<dbReference type="EMBL" id="JAPWDV010000002">
    <property type="protein sequence ID" value="KAJ6219580.1"/>
    <property type="molecule type" value="Genomic_DNA"/>
</dbReference>
<name>A0A9Q0RMK6_BLOTA</name>
<reference evidence="3" key="1">
    <citation type="submission" date="2022-12" db="EMBL/GenBank/DDBJ databases">
        <title>Genome assemblies of Blomia tropicalis.</title>
        <authorList>
            <person name="Cui Y."/>
        </authorList>
    </citation>
    <scope>NUCLEOTIDE SEQUENCE</scope>
    <source>
        <tissue evidence="3">Adult mites</tissue>
    </source>
</reference>
<feature type="coiled-coil region" evidence="1">
    <location>
        <begin position="130"/>
        <end position="177"/>
    </location>
</feature>
<evidence type="ECO:0000313" key="4">
    <source>
        <dbReference type="Proteomes" id="UP001142055"/>
    </source>
</evidence>
<feature type="compositionally biased region" description="Basic and acidic residues" evidence="2">
    <location>
        <begin position="398"/>
        <end position="418"/>
    </location>
</feature>
<evidence type="ECO:0000256" key="1">
    <source>
        <dbReference type="SAM" id="Coils"/>
    </source>
</evidence>
<evidence type="ECO:0000256" key="2">
    <source>
        <dbReference type="SAM" id="MobiDB-lite"/>
    </source>
</evidence>
<gene>
    <name evidence="3" type="ORF">RDWZM_005392</name>
</gene>
<keyword evidence="1" id="KW-0175">Coiled coil</keyword>
<dbReference type="AlphaFoldDB" id="A0A9Q0RMK6"/>
<keyword evidence="4" id="KW-1185">Reference proteome</keyword>
<feature type="compositionally biased region" description="Acidic residues" evidence="2">
    <location>
        <begin position="384"/>
        <end position="397"/>
    </location>
</feature>
<protein>
    <submittedName>
        <fullName evidence="3">Uncharacterized protein</fullName>
    </submittedName>
</protein>
<sequence>MYPYYTFFLAIGLFMFNFISISSTSKITKFCENRLNQVERVFHIDNYLLLELKNDRSRSEQLSRFYLYDWKTGHILNQQIDQDQLFGFHDRLVGKLVLASTFNLCSLLSQNHRKKRHLRNFNQTKNIKPVDLLETKLLELKNEINDIRERTAIVEEHEDLREQLFNLSLRMDNLMQSFRQKSNGNEVEINSLSTNVPSVPTNHNIPLSLEEKIKLQVDMLLRSISTEINVSNMKRTTLQSKPFYMIPEYEGLDPCPKIVIASFIYDNSNMESEYCHDYIRNWWIKTIIYQVDQTNDASLPTLLPLELNLKERNLLLAYRGMIPSTIDGKYHLIKPNLRCDQETPIGRTFLSGFTLQNKTFIQLKPNKVKELIDGSNETRKEIIENDEEFEEDKENYDEEKKKEKSKKKEQVNKSDEKKKNKKMKKKQI</sequence>
<evidence type="ECO:0000313" key="3">
    <source>
        <dbReference type="EMBL" id="KAJ6219580.1"/>
    </source>
</evidence>